<evidence type="ECO:0000313" key="13">
    <source>
        <dbReference type="Proteomes" id="UP001210211"/>
    </source>
</evidence>
<dbReference type="Pfam" id="PF00638">
    <property type="entry name" value="Ran_BP1"/>
    <property type="match status" value="1"/>
</dbReference>
<evidence type="ECO:0000313" key="12">
    <source>
        <dbReference type="EMBL" id="KAJ3698235.1"/>
    </source>
</evidence>
<dbReference type="InterPro" id="IPR015007">
    <property type="entry name" value="NUP2/50/61"/>
</dbReference>
<gene>
    <name evidence="12" type="ORF">LUZ61_001940</name>
</gene>
<feature type="domain" description="RanBD1" evidence="11">
    <location>
        <begin position="247"/>
        <end position="370"/>
    </location>
</feature>
<name>A0AAD5ZI19_9POAL</name>
<organism evidence="12 13">
    <name type="scientific">Rhynchospora tenuis</name>
    <dbReference type="NCBI Taxonomy" id="198213"/>
    <lineage>
        <taxon>Eukaryota</taxon>
        <taxon>Viridiplantae</taxon>
        <taxon>Streptophyta</taxon>
        <taxon>Embryophyta</taxon>
        <taxon>Tracheophyta</taxon>
        <taxon>Spermatophyta</taxon>
        <taxon>Magnoliopsida</taxon>
        <taxon>Liliopsida</taxon>
        <taxon>Poales</taxon>
        <taxon>Cyperaceae</taxon>
        <taxon>Cyperoideae</taxon>
        <taxon>Rhynchosporeae</taxon>
        <taxon>Rhynchospora</taxon>
    </lineage>
</organism>
<dbReference type="InterPro" id="IPR011993">
    <property type="entry name" value="PH-like_dom_sf"/>
</dbReference>
<dbReference type="AlphaFoldDB" id="A0AAD5ZI19"/>
<feature type="compositionally biased region" description="Basic and acidic residues" evidence="10">
    <location>
        <begin position="378"/>
        <end position="387"/>
    </location>
</feature>
<proteinExistence type="predicted"/>
<dbReference type="InterPro" id="IPR045207">
    <property type="entry name" value="RanBD_NUP50_plant"/>
</dbReference>
<evidence type="ECO:0000256" key="1">
    <source>
        <dbReference type="ARBA" id="ARBA00004567"/>
    </source>
</evidence>
<keyword evidence="3" id="KW-0677">Repeat</keyword>
<keyword evidence="7" id="KW-0811">Translocation</keyword>
<feature type="compositionally biased region" description="Basic and acidic residues" evidence="10">
    <location>
        <begin position="83"/>
        <end position="99"/>
    </location>
</feature>
<evidence type="ECO:0000259" key="11">
    <source>
        <dbReference type="PROSITE" id="PS50196"/>
    </source>
</evidence>
<dbReference type="InterPro" id="IPR045255">
    <property type="entry name" value="RanBP1-like"/>
</dbReference>
<dbReference type="GO" id="GO:0051028">
    <property type="term" value="P:mRNA transport"/>
    <property type="evidence" value="ECO:0007669"/>
    <property type="project" value="UniProtKB-KW"/>
</dbReference>
<evidence type="ECO:0000256" key="10">
    <source>
        <dbReference type="SAM" id="MobiDB-lite"/>
    </source>
</evidence>
<dbReference type="InterPro" id="IPR000156">
    <property type="entry name" value="Ran_bind_dom"/>
</dbReference>
<dbReference type="Pfam" id="PF08911">
    <property type="entry name" value="NUP50"/>
    <property type="match status" value="1"/>
</dbReference>
<dbReference type="GO" id="GO:0005643">
    <property type="term" value="C:nuclear pore"/>
    <property type="evidence" value="ECO:0007669"/>
    <property type="project" value="UniProtKB-SubCell"/>
</dbReference>
<dbReference type="GO" id="GO:0015031">
    <property type="term" value="P:protein transport"/>
    <property type="evidence" value="ECO:0007669"/>
    <property type="project" value="UniProtKB-KW"/>
</dbReference>
<dbReference type="Gene3D" id="2.30.29.30">
    <property type="entry name" value="Pleckstrin-homology domain (PH domain)/Phosphotyrosine-binding domain (PTB)"/>
    <property type="match status" value="1"/>
</dbReference>
<feature type="compositionally biased region" description="Basic and acidic residues" evidence="10">
    <location>
        <begin position="155"/>
        <end position="177"/>
    </location>
</feature>
<accession>A0AAD5ZI19</accession>
<dbReference type="Proteomes" id="UP001210211">
    <property type="component" value="Unassembled WGS sequence"/>
</dbReference>
<feature type="region of interest" description="Disordered" evidence="10">
    <location>
        <begin position="378"/>
        <end position="401"/>
    </location>
</feature>
<keyword evidence="6" id="KW-0007">Acetylation</keyword>
<dbReference type="CDD" id="cd13169">
    <property type="entry name" value="RanBD_NUP50_plant"/>
    <property type="match status" value="1"/>
</dbReference>
<reference evidence="12 13" key="1">
    <citation type="journal article" date="2022" name="Cell">
        <title>Repeat-based holocentromeres influence genome architecture and karyotype evolution.</title>
        <authorList>
            <person name="Hofstatter P.G."/>
            <person name="Thangavel G."/>
            <person name="Lux T."/>
            <person name="Neumann P."/>
            <person name="Vondrak T."/>
            <person name="Novak P."/>
            <person name="Zhang M."/>
            <person name="Costa L."/>
            <person name="Castellani M."/>
            <person name="Scott A."/>
            <person name="Toegelov H."/>
            <person name="Fuchs J."/>
            <person name="Mata-Sucre Y."/>
            <person name="Dias Y."/>
            <person name="Vanzela A.L.L."/>
            <person name="Huettel B."/>
            <person name="Almeida C.C.S."/>
            <person name="Simkova H."/>
            <person name="Souza G."/>
            <person name="Pedrosa-Harand A."/>
            <person name="Macas J."/>
            <person name="Mayer K.F.X."/>
            <person name="Houben A."/>
            <person name="Marques A."/>
        </authorList>
    </citation>
    <scope>NUCLEOTIDE SEQUENCE [LARGE SCALE GENOMIC DNA]</scope>
    <source>
        <strain evidence="12">RhyTen1mFocal</strain>
    </source>
</reference>
<sequence length="401" mass="42783">MADSKKRVAGRQLTRDDPDPDENETETETEMGSFKKASEEVMATRRIVKVKRAPQQAAPAANPFSGIRLVPPTANPSSQEPENENKNAGENKETEKIEDLNGDETNKTSQNGEVENGKGKAIDGENKNGDHSSVEIADEDKKAEADSTAEISLAEVKENDGSDPKGNVESKTEKETGNEDESEAGEKENTSVQTGSLSSFGQLSSGQNAFQGLAGTGFSTSSFSFGSGSTEGSAPISAFANAGPVFGSKPDSSLKEVPIETGEENEETVFTADAVLFEFLQGGWKERGKGEVKLNVPVSDNGKKPRLVMRTKGNYRLVLNASLYPDMALKDMDKRGVTFACLNSAGEGEAGSGFSTFALKFKEAGIRDDFCGVVSAHKGEKDKEETAVLKNPENSPKESNE</sequence>
<comment type="caution">
    <text evidence="12">The sequence shown here is derived from an EMBL/GenBank/DDBJ whole genome shotgun (WGS) entry which is preliminary data.</text>
</comment>
<evidence type="ECO:0000256" key="6">
    <source>
        <dbReference type="ARBA" id="ARBA00022990"/>
    </source>
</evidence>
<protein>
    <recommendedName>
        <fullName evidence="11">RanBD1 domain-containing protein</fullName>
    </recommendedName>
</protein>
<evidence type="ECO:0000256" key="3">
    <source>
        <dbReference type="ARBA" id="ARBA00022737"/>
    </source>
</evidence>
<keyword evidence="4" id="KW-0509">mRNA transport</keyword>
<feature type="region of interest" description="Disordered" evidence="10">
    <location>
        <begin position="1"/>
        <end position="200"/>
    </location>
</feature>
<feature type="compositionally biased region" description="Acidic residues" evidence="10">
    <location>
        <begin position="18"/>
        <end position="29"/>
    </location>
</feature>
<keyword evidence="9" id="KW-0539">Nucleus</keyword>
<evidence type="ECO:0000256" key="8">
    <source>
        <dbReference type="ARBA" id="ARBA00023132"/>
    </source>
</evidence>
<dbReference type="PANTHER" id="PTHR23138:SF142">
    <property type="entry name" value="RAN-BINDING PROTEIN 3B-RELATED"/>
    <property type="match status" value="1"/>
</dbReference>
<keyword evidence="8" id="KW-0906">Nuclear pore complex</keyword>
<feature type="compositionally biased region" description="Basic and acidic residues" evidence="10">
    <location>
        <begin position="115"/>
        <end position="145"/>
    </location>
</feature>
<evidence type="ECO:0000256" key="4">
    <source>
        <dbReference type="ARBA" id="ARBA00022816"/>
    </source>
</evidence>
<dbReference type="PROSITE" id="PS50196">
    <property type="entry name" value="RANBD1"/>
    <property type="match status" value="1"/>
</dbReference>
<dbReference type="PANTHER" id="PTHR23138">
    <property type="entry name" value="RAN BINDING PROTEIN"/>
    <property type="match status" value="1"/>
</dbReference>
<keyword evidence="2" id="KW-0813">Transport</keyword>
<evidence type="ECO:0000256" key="2">
    <source>
        <dbReference type="ARBA" id="ARBA00022448"/>
    </source>
</evidence>
<evidence type="ECO:0000256" key="7">
    <source>
        <dbReference type="ARBA" id="ARBA00023010"/>
    </source>
</evidence>
<dbReference type="SUPFAM" id="SSF50729">
    <property type="entry name" value="PH domain-like"/>
    <property type="match status" value="1"/>
</dbReference>
<comment type="subcellular location">
    <subcellularLocation>
        <location evidence="1">Nucleus</location>
        <location evidence="1">Nuclear pore complex</location>
    </subcellularLocation>
</comment>
<dbReference type="EMBL" id="JAMRDG010000001">
    <property type="protein sequence ID" value="KAJ3698235.1"/>
    <property type="molecule type" value="Genomic_DNA"/>
</dbReference>
<keyword evidence="5" id="KW-0653">Protein transport</keyword>
<evidence type="ECO:0000256" key="5">
    <source>
        <dbReference type="ARBA" id="ARBA00022927"/>
    </source>
</evidence>
<dbReference type="SMART" id="SM00160">
    <property type="entry name" value="RanBD"/>
    <property type="match status" value="1"/>
</dbReference>
<evidence type="ECO:0000256" key="9">
    <source>
        <dbReference type="ARBA" id="ARBA00023242"/>
    </source>
</evidence>
<keyword evidence="13" id="KW-1185">Reference proteome</keyword>